<evidence type="ECO:0000313" key="2">
    <source>
        <dbReference type="Proteomes" id="UP000289708"/>
    </source>
</evidence>
<name>A0A4V1KJQ2_9HYPH</name>
<dbReference type="RefSeq" id="WP_128775972.1">
    <property type="nucleotide sequence ID" value="NZ_RYFI01000002.1"/>
</dbReference>
<dbReference type="AlphaFoldDB" id="A0A4V1KJQ2"/>
<dbReference type="EMBL" id="RYFI01000002">
    <property type="protein sequence ID" value="RXF74982.1"/>
    <property type="molecule type" value="Genomic_DNA"/>
</dbReference>
<gene>
    <name evidence="1" type="ORF">EK403_02685</name>
</gene>
<keyword evidence="2" id="KW-1185">Reference proteome</keyword>
<accession>A0A4V1KJQ2</accession>
<dbReference type="Pfam" id="PF00353">
    <property type="entry name" value="HemolysinCabind"/>
    <property type="match status" value="2"/>
</dbReference>
<organism evidence="1 2">
    <name type="scientific">Hansschlegelia zhihuaiae</name>
    <dbReference type="NCBI Taxonomy" id="405005"/>
    <lineage>
        <taxon>Bacteria</taxon>
        <taxon>Pseudomonadati</taxon>
        <taxon>Pseudomonadota</taxon>
        <taxon>Alphaproteobacteria</taxon>
        <taxon>Hyphomicrobiales</taxon>
        <taxon>Methylopilaceae</taxon>
        <taxon>Hansschlegelia</taxon>
    </lineage>
</organism>
<dbReference type="OrthoDB" id="5380561at2"/>
<dbReference type="PRINTS" id="PR00313">
    <property type="entry name" value="CABNDNGRPT"/>
</dbReference>
<dbReference type="InterPro" id="IPR011049">
    <property type="entry name" value="Serralysin-like_metalloprot_C"/>
</dbReference>
<evidence type="ECO:0008006" key="3">
    <source>
        <dbReference type="Google" id="ProtNLM"/>
    </source>
</evidence>
<dbReference type="Gene3D" id="2.150.10.10">
    <property type="entry name" value="Serralysin-like metalloprotease, C-terminal"/>
    <property type="match status" value="2"/>
</dbReference>
<proteinExistence type="predicted"/>
<dbReference type="SUPFAM" id="SSF51120">
    <property type="entry name" value="beta-Roll"/>
    <property type="match status" value="1"/>
</dbReference>
<reference evidence="1 2" key="1">
    <citation type="submission" date="2018-12" db="EMBL/GenBank/DDBJ databases">
        <title>bacterium Hansschlegelia zhihuaiae S113.</title>
        <authorList>
            <person name="He J."/>
        </authorList>
    </citation>
    <scope>NUCLEOTIDE SEQUENCE [LARGE SCALE GENOMIC DNA]</scope>
    <source>
        <strain evidence="1 2">S 113</strain>
    </source>
</reference>
<dbReference type="GO" id="GO:0005509">
    <property type="term" value="F:calcium ion binding"/>
    <property type="evidence" value="ECO:0007669"/>
    <property type="project" value="InterPro"/>
</dbReference>
<evidence type="ECO:0000313" key="1">
    <source>
        <dbReference type="EMBL" id="RXF74982.1"/>
    </source>
</evidence>
<sequence length="326" mass="34226">MTSLSYSKPFDAFDGPNSLAKLLQGDYHTGSSSTVQVQAGSFNLIIQGEGLTFDGSGAPKSGTITEIAVYDTAFQPVAAARSLEIKAADLNKAIDGGGLKQLVSKLFGGDDVFLGTSAAESFDGLGGDDVFNGSGGADHYNGGKGFDTVSFSSFSGSDGLVVDLLKPKNNTGYAEGDAYSSIEKIEGTNYADRLVAGKKAVELSGGGGDDTLVGGQGKDVFRFNGDYEPGVDDIENFQAGSDKIVLSTFGYEAFDGMGPKLAKASFVIGTAAKTDDQHLIYDKKTGSLFYDEDGGRDFYDQVKIAQFEEGVALKHSDFRLFDPFSS</sequence>
<dbReference type="GO" id="GO:0005615">
    <property type="term" value="C:extracellular space"/>
    <property type="evidence" value="ECO:0007669"/>
    <property type="project" value="InterPro"/>
</dbReference>
<protein>
    <recommendedName>
        <fullName evidence="3">Calcium-binding protein</fullName>
    </recommendedName>
</protein>
<dbReference type="InterPro" id="IPR001343">
    <property type="entry name" value="Hemolysn_Ca-bd"/>
</dbReference>
<comment type="caution">
    <text evidence="1">The sequence shown here is derived from an EMBL/GenBank/DDBJ whole genome shotgun (WGS) entry which is preliminary data.</text>
</comment>
<dbReference type="Proteomes" id="UP000289708">
    <property type="component" value="Unassembled WGS sequence"/>
</dbReference>